<dbReference type="AlphaFoldDB" id="A0A6C0D3W5"/>
<dbReference type="EMBL" id="MN739533">
    <property type="protein sequence ID" value="QHT11251.1"/>
    <property type="molecule type" value="Genomic_DNA"/>
</dbReference>
<sequence length="56" mass="6504">MSGDFLLAKLAIFLLRVKTRYIITNGYCITDNNVMSAIFRRFLLVKIAEHILRKTT</sequence>
<protein>
    <submittedName>
        <fullName evidence="1">Uncharacterized protein</fullName>
    </submittedName>
</protein>
<organism evidence="1">
    <name type="scientific">viral metagenome</name>
    <dbReference type="NCBI Taxonomy" id="1070528"/>
    <lineage>
        <taxon>unclassified sequences</taxon>
        <taxon>metagenomes</taxon>
        <taxon>organismal metagenomes</taxon>
    </lineage>
</organism>
<name>A0A6C0D3W5_9ZZZZ</name>
<accession>A0A6C0D3W5</accession>
<reference evidence="1" key="1">
    <citation type="journal article" date="2020" name="Nature">
        <title>Giant virus diversity and host interactions through global metagenomics.</title>
        <authorList>
            <person name="Schulz F."/>
            <person name="Roux S."/>
            <person name="Paez-Espino D."/>
            <person name="Jungbluth S."/>
            <person name="Walsh D.A."/>
            <person name="Denef V.J."/>
            <person name="McMahon K.D."/>
            <person name="Konstantinidis K.T."/>
            <person name="Eloe-Fadrosh E.A."/>
            <person name="Kyrpides N.C."/>
            <person name="Woyke T."/>
        </authorList>
    </citation>
    <scope>NUCLEOTIDE SEQUENCE</scope>
    <source>
        <strain evidence="1">GVMAG-M-3300023174-111</strain>
    </source>
</reference>
<evidence type="ECO:0000313" key="1">
    <source>
        <dbReference type="EMBL" id="QHT11251.1"/>
    </source>
</evidence>
<proteinExistence type="predicted"/>